<dbReference type="SUPFAM" id="SSF56672">
    <property type="entry name" value="DNA/RNA polymerases"/>
    <property type="match status" value="1"/>
</dbReference>
<dbReference type="InterPro" id="IPR043502">
    <property type="entry name" value="DNA/RNA_pol_sf"/>
</dbReference>
<dbReference type="Gene3D" id="3.30.70.270">
    <property type="match status" value="1"/>
</dbReference>
<organism evidence="4 5">
    <name type="scientific">Scophthalmus maximus</name>
    <name type="common">Turbot</name>
    <name type="synonym">Psetta maxima</name>
    <dbReference type="NCBI Taxonomy" id="52904"/>
    <lineage>
        <taxon>Eukaryota</taxon>
        <taxon>Metazoa</taxon>
        <taxon>Chordata</taxon>
        <taxon>Craniata</taxon>
        <taxon>Vertebrata</taxon>
        <taxon>Euteleostomi</taxon>
        <taxon>Actinopterygii</taxon>
        <taxon>Neopterygii</taxon>
        <taxon>Teleostei</taxon>
        <taxon>Neoteleostei</taxon>
        <taxon>Acanthomorphata</taxon>
        <taxon>Carangaria</taxon>
        <taxon>Pleuronectiformes</taxon>
        <taxon>Pleuronectoidei</taxon>
        <taxon>Scophthalmidae</taxon>
        <taxon>Scophthalmus</taxon>
    </lineage>
</organism>
<dbReference type="EMBL" id="VEVO01000017">
    <property type="protein sequence ID" value="KAF0027995.1"/>
    <property type="molecule type" value="Genomic_DNA"/>
</dbReference>
<evidence type="ECO:0000256" key="2">
    <source>
        <dbReference type="ARBA" id="ARBA00012180"/>
    </source>
</evidence>
<reference evidence="4 5" key="1">
    <citation type="submission" date="2019-06" db="EMBL/GenBank/DDBJ databases">
        <title>Draft genomes of female and male turbot (Scophthalmus maximus).</title>
        <authorList>
            <person name="Xu H."/>
            <person name="Xu X.-W."/>
            <person name="Shao C."/>
            <person name="Chen S."/>
        </authorList>
    </citation>
    <scope>NUCLEOTIDE SEQUENCE [LARGE SCALE GENOMIC DNA]</scope>
    <source>
        <strain evidence="4">Ysfricsl-2016a</strain>
        <tissue evidence="4">Blood</tissue>
    </source>
</reference>
<evidence type="ECO:0000313" key="5">
    <source>
        <dbReference type="Proteomes" id="UP000438429"/>
    </source>
</evidence>
<dbReference type="InterPro" id="IPR043128">
    <property type="entry name" value="Rev_trsase/Diguanyl_cyclase"/>
</dbReference>
<gene>
    <name evidence="4" type="ORF">F2P81_019082</name>
</gene>
<dbReference type="Pfam" id="PF00078">
    <property type="entry name" value="RVT_1"/>
    <property type="match status" value="1"/>
</dbReference>
<sequence length="271" mass="30790">MLTLKTAGILMKQAQNSTVQNSIRPFLLYPVDQPSSYYSVVFPQRDLRGKEQLLDLTEKGFVLLRAMPLQGLLMLLLLAEGSCGRRLKRKDSLRYSSRPLAVQEDAVWVMWSTCHLQRLMDQVLKSHKEYASAYLDDVVIQSPDWESHLPRVQRVLDTLPQVGLTANPKKCKLAYSETNYLSNEFVVQSDASEVGLGAVLSQVHAALRTRYVGLLFLPDARAHTLQFSTKQVVRDRKSSTETKIKHTLTVKIKYTVLTADHIPLRYTLKMS</sequence>
<dbReference type="GO" id="GO:0004523">
    <property type="term" value="F:RNA-DNA hybrid ribonuclease activity"/>
    <property type="evidence" value="ECO:0007669"/>
    <property type="project" value="UniProtKB-EC"/>
</dbReference>
<evidence type="ECO:0000259" key="3">
    <source>
        <dbReference type="Pfam" id="PF00078"/>
    </source>
</evidence>
<comment type="similarity">
    <text evidence="1">Belongs to the beta type-B retroviral polymerase family. HERV class-II K(HML-2) pol subfamily.</text>
</comment>
<proteinExistence type="inferred from homology"/>
<dbReference type="EC" id="3.1.26.4" evidence="2"/>
<feature type="domain" description="Reverse transcriptase" evidence="3">
    <location>
        <begin position="112"/>
        <end position="182"/>
    </location>
</feature>
<accession>A0A6A4S6V5</accession>
<dbReference type="InterPro" id="IPR000477">
    <property type="entry name" value="RT_dom"/>
</dbReference>
<dbReference type="AlphaFoldDB" id="A0A6A4S6V5"/>
<protein>
    <recommendedName>
        <fullName evidence="2">ribonuclease H</fullName>
        <ecNumber evidence="2">3.1.26.4</ecNumber>
    </recommendedName>
</protein>
<name>A0A6A4S6V5_SCOMX</name>
<evidence type="ECO:0000313" key="4">
    <source>
        <dbReference type="EMBL" id="KAF0027995.1"/>
    </source>
</evidence>
<dbReference type="Proteomes" id="UP000438429">
    <property type="component" value="Unassembled WGS sequence"/>
</dbReference>
<evidence type="ECO:0000256" key="1">
    <source>
        <dbReference type="ARBA" id="ARBA00010879"/>
    </source>
</evidence>
<comment type="caution">
    <text evidence="4">The sequence shown here is derived from an EMBL/GenBank/DDBJ whole genome shotgun (WGS) entry which is preliminary data.</text>
</comment>